<accession>A0A6J5Q671</accession>
<reference evidence="4" key="1">
    <citation type="submission" date="2020-05" db="EMBL/GenBank/DDBJ databases">
        <authorList>
            <person name="Chiriac C."/>
            <person name="Salcher M."/>
            <person name="Ghai R."/>
            <person name="Kavagutti S V."/>
        </authorList>
    </citation>
    <scope>NUCLEOTIDE SEQUENCE</scope>
</reference>
<feature type="transmembrane region" description="Helical" evidence="1">
    <location>
        <begin position="32"/>
        <end position="52"/>
    </location>
</feature>
<evidence type="ECO:0000313" key="5">
    <source>
        <dbReference type="EMBL" id="CAB4219917.1"/>
    </source>
</evidence>
<evidence type="ECO:0000313" key="2">
    <source>
        <dbReference type="EMBL" id="CAB4165992.1"/>
    </source>
</evidence>
<keyword evidence="1" id="KW-1133">Transmembrane helix</keyword>
<protein>
    <submittedName>
        <fullName evidence="4">Uncharacterized protein</fullName>
    </submittedName>
</protein>
<dbReference type="EMBL" id="LR796896">
    <property type="protein sequence ID" value="CAB4173170.1"/>
    <property type="molecule type" value="Genomic_DNA"/>
</dbReference>
<keyword evidence="1" id="KW-0472">Membrane</keyword>
<name>A0A6J5Q671_9CAUD</name>
<keyword evidence="1" id="KW-0812">Transmembrane</keyword>
<evidence type="ECO:0000256" key="1">
    <source>
        <dbReference type="SAM" id="Phobius"/>
    </source>
</evidence>
<dbReference type="EMBL" id="LR796971">
    <property type="protein sequence ID" value="CAB4179012.1"/>
    <property type="molecule type" value="Genomic_DNA"/>
</dbReference>
<gene>
    <name evidence="4" type="ORF">UFOVP1025_24</name>
    <name evidence="5" type="ORF">UFOVP1628_27</name>
    <name evidence="2" type="ORF">UFOVP852_10</name>
    <name evidence="3" type="ORF">UFOVP948_33</name>
</gene>
<evidence type="ECO:0000313" key="3">
    <source>
        <dbReference type="EMBL" id="CAB4173170.1"/>
    </source>
</evidence>
<organism evidence="4">
    <name type="scientific">uncultured Caudovirales phage</name>
    <dbReference type="NCBI Taxonomy" id="2100421"/>
    <lineage>
        <taxon>Viruses</taxon>
        <taxon>Duplodnaviria</taxon>
        <taxon>Heunggongvirae</taxon>
        <taxon>Uroviricota</taxon>
        <taxon>Caudoviricetes</taxon>
        <taxon>Peduoviridae</taxon>
        <taxon>Maltschvirus</taxon>
        <taxon>Maltschvirus maltsch</taxon>
    </lineage>
</organism>
<dbReference type="EMBL" id="LR796780">
    <property type="protein sequence ID" value="CAB4165992.1"/>
    <property type="molecule type" value="Genomic_DNA"/>
</dbReference>
<sequence>MINKLILVICALLAAGLTYFGALECFEFTAPIWIIINWFGGAFTVITAIHLFDGK</sequence>
<proteinExistence type="predicted"/>
<evidence type="ECO:0000313" key="4">
    <source>
        <dbReference type="EMBL" id="CAB4179012.1"/>
    </source>
</evidence>
<dbReference type="EMBL" id="LR797488">
    <property type="protein sequence ID" value="CAB4219917.1"/>
    <property type="molecule type" value="Genomic_DNA"/>
</dbReference>